<evidence type="ECO:0000313" key="2">
    <source>
        <dbReference type="EMBL" id="AXV08578.1"/>
    </source>
</evidence>
<reference evidence="2 3" key="1">
    <citation type="submission" date="2018-09" db="EMBL/GenBank/DDBJ databases">
        <title>Complete genome sequence of Euzebya sp. DY32-46 isolated from seawater of Pacific Ocean.</title>
        <authorList>
            <person name="Xu L."/>
            <person name="Wu Y.-H."/>
            <person name="Xu X.-W."/>
        </authorList>
    </citation>
    <scope>NUCLEOTIDE SEQUENCE [LARGE SCALE GENOMIC DNA]</scope>
    <source>
        <strain evidence="2 3">DY32-46</strain>
    </source>
</reference>
<dbReference type="InterPro" id="IPR001763">
    <property type="entry name" value="Rhodanese-like_dom"/>
</dbReference>
<name>A0A346Y281_9ACTN</name>
<dbReference type="Pfam" id="PF05547">
    <property type="entry name" value="Peptidase_M6"/>
    <property type="match status" value="1"/>
</dbReference>
<dbReference type="Gene3D" id="3.40.50.12090">
    <property type="match status" value="1"/>
</dbReference>
<accession>A0A346Y281</accession>
<dbReference type="InterPro" id="IPR007253">
    <property type="entry name" value="Cell_wall-bd_2"/>
</dbReference>
<dbReference type="PROSITE" id="PS50206">
    <property type="entry name" value="RHODANESE_3"/>
    <property type="match status" value="1"/>
</dbReference>
<dbReference type="InterPro" id="IPR051922">
    <property type="entry name" value="Bact_Sporulation_Assoc"/>
</dbReference>
<dbReference type="Pfam" id="PF04122">
    <property type="entry name" value="CW_binding_2"/>
    <property type="match status" value="3"/>
</dbReference>
<dbReference type="PANTHER" id="PTHR30032:SF8">
    <property type="entry name" value="GERMINATION-SPECIFIC N-ACETYLMURAMOYL-L-ALANINE AMIDASE"/>
    <property type="match status" value="1"/>
</dbReference>
<protein>
    <submittedName>
        <fullName evidence="2">N-acetylmuramoyl-L-alanine amidase</fullName>
    </submittedName>
</protein>
<sequence length="1393" mass="144381">MGAPAMRLSTRPLSLLWLVPLLLLVPLLGAPLPATAQGESVRFAAFAPVEVARPGDVVTVGGHLATGDLADRAARPVPATDAVEVSLHAPTGEAFPLGTAVPDVEGLFTVDIPAELTAGRTIGTARNGYRETWAVRAVAADGTAVAGAGAVTFAQAAGVQVDHDFTSSVGWVKPGEEFPSRVIVSNFDATPVSGLTVTIPAVDGRAVTEVRTANGDAAIGTDGTLTWTLGELPAASETGPARATLVVISEADTTTEDPQIVWKDLSATATLSTGATSTSHGPKVIPPAERFDTARYGDRPFPVVPVQFLDFAHAEDNQAELLDTIINDPANPGSTFNLFQEMSYGQLFPNGTVPSAGIETADFAYDGTAGEGVDFHKAQVPPPSTCTGLHSPDLAGTPLYPERITDGWYTLPGTTGYYGADSGGTALAPALGVPIPASIDAGCGDTGKAVYDAAAIADPEIDYNEYDTDKDGVVDFFMMIFVGCGGNGESQLTVAAGCEYFPGGIPAPYDNIWPHSSTLEGGFRDPGTGLLGYVSDDRLTDLEGNLLFYTDATYTVTTTTETEFPAYVRVGPYNVNPEGVFDAASVISHEYGHSLGLPDFYSNAGLTTYGEWNLMAADYSQHMDAFGRQELGWVVPLDVPEGTTEVEMVGSKTDINRIEWASPDGTPYVLEGEDVHNGQMYRAGIPTDILIDPALVENGASPTHVYWSTSGNDYACPSSPNARALDLRVPALADLAADTPVELSFATMFDIEWEFDYGFVMVTTDDGQTYTALESEEGFTTPATTNPNNNVCHATYGNGITGTTQSYEDGTSDIDRLVGNAPENDGFATDRYDLTAYAGQDNVVIRFGYVTDVGLAEQGWFIDDVTVTADGQELYANDFEDGATDPLLFNGGCDPDSGLGTAPICSKGFQYVSSTEGSPADHAYYLELRDRSGFDADGFGQSDRGAISWEPGISLGYTDESFSYGNISNGDHPGQHVLDAVPVPGDTAPELADAAFNVGESFSDAGEGHVDNFEDPQREDGFWRFDFECLSFDVTAMSGDEVTVDDSGAVVSPREDDITATVSLTRGTGCAPIDYGYEGDLGLTVERLAGPGRIQTAVEVSQRAFPNGADTVLLADAGNFPDALAAAPLAADLDAPVLLTSASELAAEVATELERLGATDVVLLGGEAALSAGVENALSDYEVTRLAGSGRVETSVEVAEALAGDDGEVPGAILVRADAFPDALAASNLAIPGGLPILLTGSSGLDAAAEAALGDLVADGAVVYLAGGTAALAEQVATDVAAAGFVPKRLSGASRYATAAAITQEALTTTGASFGSAMLASGTNFPDALTAGPAAAQLGGMLVLVDPGSLDASPESRSLLSANAGSIRRLFIAGGTAAVSQDVQDQAVTVLGG</sequence>
<evidence type="ECO:0000259" key="1">
    <source>
        <dbReference type="PROSITE" id="PS50206"/>
    </source>
</evidence>
<dbReference type="EMBL" id="CP031165">
    <property type="protein sequence ID" value="AXV08578.1"/>
    <property type="molecule type" value="Genomic_DNA"/>
</dbReference>
<gene>
    <name evidence="2" type="ORF">DVS28_a3906</name>
</gene>
<evidence type="ECO:0000313" key="3">
    <source>
        <dbReference type="Proteomes" id="UP000264006"/>
    </source>
</evidence>
<dbReference type="Proteomes" id="UP000264006">
    <property type="component" value="Chromosome"/>
</dbReference>
<dbReference type="SUPFAM" id="SSF55486">
    <property type="entry name" value="Metalloproteases ('zincins'), catalytic domain"/>
    <property type="match status" value="1"/>
</dbReference>
<dbReference type="KEGG" id="euz:DVS28_a3906"/>
<dbReference type="GO" id="GO:0008233">
    <property type="term" value="F:peptidase activity"/>
    <property type="evidence" value="ECO:0007669"/>
    <property type="project" value="InterPro"/>
</dbReference>
<proteinExistence type="predicted"/>
<feature type="domain" description="Rhodanese" evidence="1">
    <location>
        <begin position="1205"/>
        <end position="1281"/>
    </location>
</feature>
<organism evidence="2 3">
    <name type="scientific">Euzebya pacifica</name>
    <dbReference type="NCBI Taxonomy" id="1608957"/>
    <lineage>
        <taxon>Bacteria</taxon>
        <taxon>Bacillati</taxon>
        <taxon>Actinomycetota</taxon>
        <taxon>Nitriliruptoria</taxon>
        <taxon>Euzebyales</taxon>
    </lineage>
</organism>
<dbReference type="InterPro" id="IPR008757">
    <property type="entry name" value="Peptidase_M6-like_domain"/>
</dbReference>
<dbReference type="Pfam" id="PF20773">
    <property type="entry name" value="InhA-like_MAM"/>
    <property type="match status" value="1"/>
</dbReference>
<keyword evidence="3" id="KW-1185">Reference proteome</keyword>
<dbReference type="GO" id="GO:0006508">
    <property type="term" value="P:proteolysis"/>
    <property type="evidence" value="ECO:0007669"/>
    <property type="project" value="InterPro"/>
</dbReference>
<dbReference type="PANTHER" id="PTHR30032">
    <property type="entry name" value="N-ACETYLMURAMOYL-L-ALANINE AMIDASE-RELATED"/>
    <property type="match status" value="1"/>
</dbReference>